<dbReference type="Gene3D" id="3.30.70.270">
    <property type="match status" value="2"/>
</dbReference>
<name>A0A5N6MK72_9ASTR</name>
<proteinExistence type="predicted"/>
<dbReference type="PANTHER" id="PTHR37984">
    <property type="entry name" value="PROTEIN CBG26694"/>
    <property type="match status" value="1"/>
</dbReference>
<feature type="region of interest" description="Disordered" evidence="1">
    <location>
        <begin position="90"/>
        <end position="121"/>
    </location>
</feature>
<dbReference type="Proteomes" id="UP000326396">
    <property type="component" value="Linkage Group LG5"/>
</dbReference>
<feature type="region of interest" description="Disordered" evidence="1">
    <location>
        <begin position="1"/>
        <end position="28"/>
    </location>
</feature>
<evidence type="ECO:0008006" key="4">
    <source>
        <dbReference type="Google" id="ProtNLM"/>
    </source>
</evidence>
<feature type="compositionally biased region" description="Basic and acidic residues" evidence="1">
    <location>
        <begin position="93"/>
        <end position="103"/>
    </location>
</feature>
<dbReference type="InterPro" id="IPR043502">
    <property type="entry name" value="DNA/RNA_pol_sf"/>
</dbReference>
<organism evidence="2 3">
    <name type="scientific">Mikania micrantha</name>
    <name type="common">bitter vine</name>
    <dbReference type="NCBI Taxonomy" id="192012"/>
    <lineage>
        <taxon>Eukaryota</taxon>
        <taxon>Viridiplantae</taxon>
        <taxon>Streptophyta</taxon>
        <taxon>Embryophyta</taxon>
        <taxon>Tracheophyta</taxon>
        <taxon>Spermatophyta</taxon>
        <taxon>Magnoliopsida</taxon>
        <taxon>eudicotyledons</taxon>
        <taxon>Gunneridae</taxon>
        <taxon>Pentapetalae</taxon>
        <taxon>asterids</taxon>
        <taxon>campanulids</taxon>
        <taxon>Asterales</taxon>
        <taxon>Asteraceae</taxon>
        <taxon>Asteroideae</taxon>
        <taxon>Heliantheae alliance</taxon>
        <taxon>Eupatorieae</taxon>
        <taxon>Mikania</taxon>
    </lineage>
</organism>
<feature type="compositionally biased region" description="Basic residues" evidence="1">
    <location>
        <begin position="195"/>
        <end position="208"/>
    </location>
</feature>
<dbReference type="SUPFAM" id="SSF56672">
    <property type="entry name" value="DNA/RNA polymerases"/>
    <property type="match status" value="1"/>
</dbReference>
<dbReference type="OrthoDB" id="415724at2759"/>
<feature type="compositionally biased region" description="Basic and acidic residues" evidence="1">
    <location>
        <begin position="209"/>
        <end position="218"/>
    </location>
</feature>
<dbReference type="InterPro" id="IPR050951">
    <property type="entry name" value="Retrovirus_Pol_polyprotein"/>
</dbReference>
<dbReference type="PANTHER" id="PTHR37984:SF5">
    <property type="entry name" value="PROTEIN NYNRIN-LIKE"/>
    <property type="match status" value="1"/>
</dbReference>
<dbReference type="InterPro" id="IPR043128">
    <property type="entry name" value="Rev_trsase/Diguanyl_cyclase"/>
</dbReference>
<reference evidence="2 3" key="1">
    <citation type="submission" date="2019-05" db="EMBL/GenBank/DDBJ databases">
        <title>Mikania micrantha, genome provides insights into the molecular mechanism of rapid growth.</title>
        <authorList>
            <person name="Liu B."/>
        </authorList>
    </citation>
    <scope>NUCLEOTIDE SEQUENCE [LARGE SCALE GENOMIC DNA]</scope>
    <source>
        <strain evidence="2">NLD-2019</strain>
        <tissue evidence="2">Leaf</tissue>
    </source>
</reference>
<evidence type="ECO:0000256" key="1">
    <source>
        <dbReference type="SAM" id="MobiDB-lite"/>
    </source>
</evidence>
<evidence type="ECO:0000313" key="3">
    <source>
        <dbReference type="Proteomes" id="UP000326396"/>
    </source>
</evidence>
<keyword evidence="3" id="KW-1185">Reference proteome</keyword>
<evidence type="ECO:0000313" key="2">
    <source>
        <dbReference type="EMBL" id="KAD3640476.1"/>
    </source>
</evidence>
<accession>A0A5N6MK72</accession>
<protein>
    <recommendedName>
        <fullName evidence="4">Reverse transcriptase/retrotransposon-derived protein RNase H-like domain-containing protein</fullName>
    </recommendedName>
</protein>
<sequence>MEAPGRSPYPFRNGLEAESRRKRPHAAETFPIKFPKRFQHPSDGKRADVRPAGFFFFNLLLQVGGFVPWRSGAVERLWFVEEGSRIPASNRGVRAEKATDRSRQGGRYVNSSSDDDAGSEHVLDDVHVTPGHYSESQNQKILSIQPCVNTSPVNTRLKDLSAYKEANPYATFKKIFRLQFYKSWEDASKLSSISRNKRPPSGRLSKQKPRVDPKRTEDGTPPYLENDRPPQLRGQMGCTVFQAANKLLGGARIIENSTRIRLVIEHVDKLITVKASFHRTYLLAPCFSLSRPLERVQRIEDLDHHLTHLRQVFTILREQKLFANREKCHFLSDEVLFLGYLISGKGIRMDSSKVAAITSWPIPTSIHEVRSFHGLASFYRRFIHNFSTIVGPLTDFTIWWSLVRIGGSDVGAVKISSNWCKRAFKSSCSTRFIERIEVATKEGTCVGPKGTTSAQDSVGVTLQEHFDPLEIPAVGLEPLCS</sequence>
<gene>
    <name evidence="2" type="ORF">E3N88_29699</name>
</gene>
<comment type="caution">
    <text evidence="2">The sequence shown here is derived from an EMBL/GenBank/DDBJ whole genome shotgun (WGS) entry which is preliminary data.</text>
</comment>
<dbReference type="EMBL" id="SZYD01000015">
    <property type="protein sequence ID" value="KAD3640476.1"/>
    <property type="molecule type" value="Genomic_DNA"/>
</dbReference>
<feature type="region of interest" description="Disordered" evidence="1">
    <location>
        <begin position="191"/>
        <end position="233"/>
    </location>
</feature>
<dbReference type="AlphaFoldDB" id="A0A5N6MK72"/>